<accession>A0A4S4BRK3</accession>
<dbReference type="InterPro" id="IPR042099">
    <property type="entry name" value="ANL_N_sf"/>
</dbReference>
<gene>
    <name evidence="3" type="ORF">E6W99_18220</name>
</gene>
<dbReference type="Gene3D" id="1.25.40.10">
    <property type="entry name" value="Tetratricopeptide repeat domain"/>
    <property type="match status" value="1"/>
</dbReference>
<comment type="caution">
    <text evidence="3">The sequence shown here is derived from an EMBL/GenBank/DDBJ whole genome shotgun (WGS) entry which is preliminary data.</text>
</comment>
<sequence length="587" mass="66142">MSDEKLERERKLKDLLVRLTDSPFYNRKLADYNLMNIGLKQISTLPITVKGELRKAGSFDHLAVDHKEAVHYCESFGTTGEPTSAWLTKEDLETGIRQIKGCGVRIDKEDIVLLRFPHGLTATAFLMQQTCLQVGATIIPEYSTITPYPKLLDLMNRLYVTIIAGSPREIELLAETTRLLGLNSSEHFPSLRAIIVTGEVVGERRKEHLKRRWGVPIIDIYGTAETANIAAMCEHGAMHVLEQDVLVETLKEDGSRLAKPGERGLAAITTLSHQASPLLRYLNEDVISVEQGLCACGQTESKLVHYGRLKDRTRFGEIVLDEKDIQDAVYSLAPVPDAWKAMQRENGFHMILDSERYADWSLERIQVQLSEMLKVTVTAEIGFNTLLNRDELTRNVAPKREVYICKGDNEDPDTSSSILLRDLLRRGYSEFMSDKYKKAQKLFEEAVALIPHSAEAHAWLAAVYGRQIDAAWSLKEKIELFSMLENEITTALGIDPTLPLARRMNGSKLLNTPDMLGGDPSLAANEFRYCIDQGMNDVEIWVSLAECYMKMDDPVKAKEVLKVALALEPMHERATQLLEQAKKREDL</sequence>
<dbReference type="SMART" id="SM00028">
    <property type="entry name" value="TPR"/>
    <property type="match status" value="2"/>
</dbReference>
<dbReference type="InterPro" id="IPR019734">
    <property type="entry name" value="TPR_rpt"/>
</dbReference>
<dbReference type="AlphaFoldDB" id="A0A4S4BRK3"/>
<dbReference type="Pfam" id="PF14559">
    <property type="entry name" value="TPR_19"/>
    <property type="match status" value="1"/>
</dbReference>
<protein>
    <submittedName>
        <fullName evidence="3">Tetratricopeptide repeat protein</fullName>
    </submittedName>
</protein>
<dbReference type="RefSeq" id="WP_136356463.1">
    <property type="nucleotide sequence ID" value="NZ_CP046266.1"/>
</dbReference>
<evidence type="ECO:0000256" key="1">
    <source>
        <dbReference type="PROSITE-ProRule" id="PRU00339"/>
    </source>
</evidence>
<dbReference type="InterPro" id="IPR000873">
    <property type="entry name" value="AMP-dep_synth/lig_dom"/>
</dbReference>
<dbReference type="EMBL" id="SSNT01000014">
    <property type="protein sequence ID" value="THF77641.1"/>
    <property type="molecule type" value="Genomic_DNA"/>
</dbReference>
<dbReference type="PROSITE" id="PS50005">
    <property type="entry name" value="TPR"/>
    <property type="match status" value="2"/>
</dbReference>
<name>A0A4S4BRK3_9BACI</name>
<dbReference type="InterPro" id="IPR011990">
    <property type="entry name" value="TPR-like_helical_dom_sf"/>
</dbReference>
<feature type="repeat" description="TPR" evidence="1">
    <location>
        <begin position="420"/>
        <end position="453"/>
    </location>
</feature>
<dbReference type="OrthoDB" id="580775at2"/>
<dbReference type="Pfam" id="PF00501">
    <property type="entry name" value="AMP-binding"/>
    <property type="match status" value="1"/>
</dbReference>
<keyword evidence="1" id="KW-0802">TPR repeat</keyword>
<proteinExistence type="predicted"/>
<evidence type="ECO:0000313" key="4">
    <source>
        <dbReference type="Proteomes" id="UP000310334"/>
    </source>
</evidence>
<keyword evidence="4" id="KW-1185">Reference proteome</keyword>
<reference evidence="3 4" key="1">
    <citation type="submission" date="2019-04" db="EMBL/GenBank/DDBJ databases">
        <title>Bacillus sediminilitoris sp. nov., isolated from a tidal flat sediment on the East China Sea.</title>
        <authorList>
            <person name="Wei Y."/>
            <person name="Mao H."/>
            <person name="Fang J."/>
        </authorList>
    </citation>
    <scope>NUCLEOTIDE SEQUENCE [LARGE SCALE GENOMIC DNA]</scope>
    <source>
        <strain evidence="3 4">DSL-17</strain>
    </source>
</reference>
<evidence type="ECO:0000313" key="3">
    <source>
        <dbReference type="EMBL" id="THF77641.1"/>
    </source>
</evidence>
<dbReference type="SUPFAM" id="SSF56801">
    <property type="entry name" value="Acetyl-CoA synthetase-like"/>
    <property type="match status" value="1"/>
</dbReference>
<organism evidence="3 4">
    <name type="scientific">Metabacillus sediminilitoris</name>
    <dbReference type="NCBI Taxonomy" id="2567941"/>
    <lineage>
        <taxon>Bacteria</taxon>
        <taxon>Bacillati</taxon>
        <taxon>Bacillota</taxon>
        <taxon>Bacilli</taxon>
        <taxon>Bacillales</taxon>
        <taxon>Bacillaceae</taxon>
        <taxon>Metabacillus</taxon>
    </lineage>
</organism>
<evidence type="ECO:0000259" key="2">
    <source>
        <dbReference type="Pfam" id="PF00501"/>
    </source>
</evidence>
<feature type="repeat" description="TPR" evidence="1">
    <location>
        <begin position="538"/>
        <end position="571"/>
    </location>
</feature>
<dbReference type="Proteomes" id="UP000310334">
    <property type="component" value="Unassembled WGS sequence"/>
</dbReference>
<dbReference type="Gene3D" id="3.40.50.12780">
    <property type="entry name" value="N-terminal domain of ligase-like"/>
    <property type="match status" value="1"/>
</dbReference>
<dbReference type="SUPFAM" id="SSF48452">
    <property type="entry name" value="TPR-like"/>
    <property type="match status" value="1"/>
</dbReference>
<dbReference type="PANTHER" id="PTHR43845">
    <property type="entry name" value="BLR5969 PROTEIN"/>
    <property type="match status" value="1"/>
</dbReference>
<feature type="domain" description="AMP-dependent synthetase/ligase" evidence="2">
    <location>
        <begin position="77"/>
        <end position="232"/>
    </location>
</feature>
<dbReference type="PANTHER" id="PTHR43845:SF1">
    <property type="entry name" value="BLR5969 PROTEIN"/>
    <property type="match status" value="1"/>
</dbReference>